<reference evidence="1" key="2">
    <citation type="submission" date="2022-06" db="UniProtKB">
        <authorList>
            <consortium name="EnsemblMetazoa"/>
        </authorList>
    </citation>
    <scope>IDENTIFICATION</scope>
    <source>
        <strain evidence="1">PS312</strain>
    </source>
</reference>
<accession>A0A8R1Y511</accession>
<dbReference type="Proteomes" id="UP000005239">
    <property type="component" value="Unassembled WGS sequence"/>
</dbReference>
<evidence type="ECO:0000313" key="2">
    <source>
        <dbReference type="Proteomes" id="UP000005239"/>
    </source>
</evidence>
<keyword evidence="2" id="KW-1185">Reference proteome</keyword>
<protein>
    <submittedName>
        <fullName evidence="1">Uncharacterized protein</fullName>
    </submittedName>
</protein>
<name>A0A2A6BPF4_PRIPA</name>
<gene>
    <name evidence="1" type="primary">WBGene00090245</name>
</gene>
<evidence type="ECO:0000313" key="1">
    <source>
        <dbReference type="EnsemblMetazoa" id="PPA00691.1"/>
    </source>
</evidence>
<organism evidence="1 2">
    <name type="scientific">Pristionchus pacificus</name>
    <name type="common">Parasitic nematode worm</name>
    <dbReference type="NCBI Taxonomy" id="54126"/>
    <lineage>
        <taxon>Eukaryota</taxon>
        <taxon>Metazoa</taxon>
        <taxon>Ecdysozoa</taxon>
        <taxon>Nematoda</taxon>
        <taxon>Chromadorea</taxon>
        <taxon>Rhabditida</taxon>
        <taxon>Rhabditina</taxon>
        <taxon>Diplogasteromorpha</taxon>
        <taxon>Diplogasteroidea</taxon>
        <taxon>Neodiplogasteridae</taxon>
        <taxon>Pristionchus</taxon>
    </lineage>
</organism>
<dbReference type="AlphaFoldDB" id="A0A2A6BPF4"/>
<reference evidence="2" key="1">
    <citation type="journal article" date="2008" name="Nat. Genet.">
        <title>The Pristionchus pacificus genome provides a unique perspective on nematode lifestyle and parasitism.</title>
        <authorList>
            <person name="Dieterich C."/>
            <person name="Clifton S.W."/>
            <person name="Schuster L.N."/>
            <person name="Chinwalla A."/>
            <person name="Delehaunty K."/>
            <person name="Dinkelacker I."/>
            <person name="Fulton L."/>
            <person name="Fulton R."/>
            <person name="Godfrey J."/>
            <person name="Minx P."/>
            <person name="Mitreva M."/>
            <person name="Roeseler W."/>
            <person name="Tian H."/>
            <person name="Witte H."/>
            <person name="Yang S.P."/>
            <person name="Wilson R.K."/>
            <person name="Sommer R.J."/>
        </authorList>
    </citation>
    <scope>NUCLEOTIDE SEQUENCE [LARGE SCALE GENOMIC DNA]</scope>
    <source>
        <strain evidence="2">PS312</strain>
    </source>
</reference>
<dbReference type="EnsemblMetazoa" id="PPA00691.1">
    <property type="protein sequence ID" value="PPA00691.1"/>
    <property type="gene ID" value="WBGene00090245"/>
</dbReference>
<sequence length="136" mass="15702">NHTRSRLPTSSKIHISDFKINSLLRFKVPQYLLHHWRTRAVRLSLPETSFPGHQVALRSHAIDLTTIQLKEELAELTCSPSHCERDLESVPHKDAHPMPIAAYWIGILHFDSLAQPGRSSRVNFQQKIDDEIEEKH</sequence>
<accession>A0A2A6BPF4</accession>
<proteinExistence type="predicted"/>